<reference evidence="3 4" key="1">
    <citation type="submission" date="2017-06" db="EMBL/GenBank/DDBJ databases">
        <title>A platform for efficient transgenesis in Macrostomum lignano, a flatworm model organism for stem cell research.</title>
        <authorList>
            <person name="Berezikov E."/>
        </authorList>
    </citation>
    <scope>NUCLEOTIDE SEQUENCE [LARGE SCALE GENOMIC DNA]</scope>
    <source>
        <strain evidence="3">DV1</strain>
        <tissue evidence="3">Whole organism</tissue>
    </source>
</reference>
<feature type="region of interest" description="Disordered" evidence="1">
    <location>
        <begin position="43"/>
        <end position="83"/>
    </location>
</feature>
<keyword evidence="2" id="KW-1133">Transmembrane helix</keyword>
<evidence type="ECO:0000256" key="2">
    <source>
        <dbReference type="SAM" id="Phobius"/>
    </source>
</evidence>
<keyword evidence="2" id="KW-0472">Membrane</keyword>
<feature type="region of interest" description="Disordered" evidence="1">
    <location>
        <begin position="152"/>
        <end position="182"/>
    </location>
</feature>
<feature type="compositionally biased region" description="Polar residues" evidence="1">
    <location>
        <begin position="326"/>
        <end position="342"/>
    </location>
</feature>
<sequence>MELLFYLGVLLPTLVVIVAFIVFLLCWFRLAARLPFCKDRRGSQTAEQQQQPQQQQPQHTMPPLPPVPQQPTLAAGQHRGPHQTISLDQLHQQTQQHPVYALDEDGRLLWDKYTVRDSMHSLYFGDRPQPAIPGSVTFPALAGFPALQHHSQMLYQQQQQQQPQQKQQQQQSQQHHSSKFAKSASCLFQTGRQTVRQPPGMVSSTSTSLAFGFRQTQPPPPPHHPPPPPPPQPPPSVPQQHPASTMITAIPGGRRRLQKSSSMEQPGGHGGGNAPDDEEDGTGQYQLTYSAFARTRTTAGRDHSDQRLFGAAAGKGGSGSGGGTSRDNSAGTSDPRTPSESASESERSHLVRPLPLRTLQHQHQLQFQPQFQHPLPPNRANPVNVLDDVHSSPESSPVIGESST</sequence>
<feature type="compositionally biased region" description="Pro residues" evidence="1">
    <location>
        <begin position="60"/>
        <end position="69"/>
    </location>
</feature>
<keyword evidence="2" id="KW-0812">Transmembrane</keyword>
<dbReference type="Proteomes" id="UP000215902">
    <property type="component" value="Unassembled WGS sequence"/>
</dbReference>
<evidence type="ECO:0000256" key="1">
    <source>
        <dbReference type="SAM" id="MobiDB-lite"/>
    </source>
</evidence>
<evidence type="ECO:0000313" key="4">
    <source>
        <dbReference type="Proteomes" id="UP000215902"/>
    </source>
</evidence>
<keyword evidence="4" id="KW-1185">Reference proteome</keyword>
<gene>
    <name evidence="3" type="ORF">BOX15_Mlig007086g1</name>
</gene>
<dbReference type="EMBL" id="NIVC01002455">
    <property type="protein sequence ID" value="PAA57702.1"/>
    <property type="molecule type" value="Genomic_DNA"/>
</dbReference>
<name>A0A267EAG5_9PLAT</name>
<organism evidence="3 4">
    <name type="scientific">Macrostomum lignano</name>
    <dbReference type="NCBI Taxonomy" id="282301"/>
    <lineage>
        <taxon>Eukaryota</taxon>
        <taxon>Metazoa</taxon>
        <taxon>Spiralia</taxon>
        <taxon>Lophotrochozoa</taxon>
        <taxon>Platyhelminthes</taxon>
        <taxon>Rhabditophora</taxon>
        <taxon>Macrostomorpha</taxon>
        <taxon>Macrostomida</taxon>
        <taxon>Macrostomidae</taxon>
        <taxon>Macrostomum</taxon>
    </lineage>
</organism>
<feature type="compositionally biased region" description="Low complexity" evidence="1">
    <location>
        <begin position="353"/>
        <end position="373"/>
    </location>
</feature>
<feature type="transmembrane region" description="Helical" evidence="2">
    <location>
        <begin position="6"/>
        <end position="31"/>
    </location>
</feature>
<feature type="compositionally biased region" description="Pro residues" evidence="1">
    <location>
        <begin position="217"/>
        <end position="237"/>
    </location>
</feature>
<dbReference type="AlphaFoldDB" id="A0A267EAG5"/>
<feature type="compositionally biased region" description="Low complexity" evidence="1">
    <location>
        <begin position="152"/>
        <end position="175"/>
    </location>
</feature>
<protein>
    <submittedName>
        <fullName evidence="3">Uncharacterized protein</fullName>
    </submittedName>
</protein>
<proteinExistence type="predicted"/>
<evidence type="ECO:0000313" key="3">
    <source>
        <dbReference type="EMBL" id="PAA57702.1"/>
    </source>
</evidence>
<feature type="compositionally biased region" description="Low complexity" evidence="1">
    <location>
        <begin position="48"/>
        <end position="59"/>
    </location>
</feature>
<feature type="region of interest" description="Disordered" evidence="1">
    <location>
        <begin position="211"/>
        <end position="404"/>
    </location>
</feature>
<feature type="compositionally biased region" description="Gly residues" evidence="1">
    <location>
        <begin position="313"/>
        <end position="324"/>
    </location>
</feature>
<comment type="caution">
    <text evidence="3">The sequence shown here is derived from an EMBL/GenBank/DDBJ whole genome shotgun (WGS) entry which is preliminary data.</text>
</comment>
<accession>A0A267EAG5</accession>